<protein>
    <submittedName>
        <fullName evidence="2">Putative beta-lysine N-acetyltransferase</fullName>
    </submittedName>
</protein>
<dbReference type="NCBIfam" id="TIGR03827">
    <property type="entry name" value="GNAT_ablB"/>
    <property type="match status" value="1"/>
</dbReference>
<name>A0A562QQM8_9BACI</name>
<keyword evidence="3" id="KW-1185">Reference proteome</keyword>
<gene>
    <name evidence="2" type="ORF">IQ10_00769</name>
</gene>
<keyword evidence="2" id="KW-0808">Transferase</keyword>
<dbReference type="SUPFAM" id="SSF55729">
    <property type="entry name" value="Acyl-CoA N-acyltransferases (Nat)"/>
    <property type="match status" value="1"/>
</dbReference>
<reference evidence="2 3" key="1">
    <citation type="journal article" date="2015" name="Stand. Genomic Sci.">
        <title>Genomic Encyclopedia of Bacterial and Archaeal Type Strains, Phase III: the genomes of soil and plant-associated and newly described type strains.</title>
        <authorList>
            <person name="Whitman W.B."/>
            <person name="Woyke T."/>
            <person name="Klenk H.P."/>
            <person name="Zhou Y."/>
            <person name="Lilburn T.G."/>
            <person name="Beck B.J."/>
            <person name="De Vos P."/>
            <person name="Vandamme P."/>
            <person name="Eisen J.A."/>
            <person name="Garrity G."/>
            <person name="Hugenholtz P."/>
            <person name="Kyrpides N.C."/>
        </authorList>
    </citation>
    <scope>NUCLEOTIDE SEQUENCE [LARGE SCALE GENOMIC DNA]</scope>
    <source>
        <strain evidence="2 3">CGMCC 1.10116</strain>
    </source>
</reference>
<dbReference type="AlphaFoldDB" id="A0A562QQM8"/>
<dbReference type="Gene3D" id="3.40.630.30">
    <property type="match status" value="1"/>
</dbReference>
<dbReference type="EMBL" id="VLKZ01000002">
    <property type="protein sequence ID" value="TWI59058.1"/>
    <property type="molecule type" value="Genomic_DNA"/>
</dbReference>
<organism evidence="2 3">
    <name type="scientific">Halalkalibacter nanhaiisediminis</name>
    <dbReference type="NCBI Taxonomy" id="688079"/>
    <lineage>
        <taxon>Bacteria</taxon>
        <taxon>Bacillati</taxon>
        <taxon>Bacillota</taxon>
        <taxon>Bacilli</taxon>
        <taxon>Bacillales</taxon>
        <taxon>Bacillaceae</taxon>
        <taxon>Halalkalibacter</taxon>
    </lineage>
</organism>
<dbReference type="RefSeq" id="WP_144449147.1">
    <property type="nucleotide sequence ID" value="NZ_VLKZ01000002.1"/>
</dbReference>
<evidence type="ECO:0000313" key="3">
    <source>
        <dbReference type="Proteomes" id="UP000315711"/>
    </source>
</evidence>
<dbReference type="PROSITE" id="PS51186">
    <property type="entry name" value="GNAT"/>
    <property type="match status" value="1"/>
</dbReference>
<evidence type="ECO:0000259" key="1">
    <source>
        <dbReference type="PROSITE" id="PS51186"/>
    </source>
</evidence>
<accession>A0A562QQM8</accession>
<dbReference type="GO" id="GO:0008080">
    <property type="term" value="F:N-acetyltransferase activity"/>
    <property type="evidence" value="ECO:0007669"/>
    <property type="project" value="InterPro"/>
</dbReference>
<dbReference type="InterPro" id="IPR022525">
    <property type="entry name" value="GNAT_AblB"/>
</dbReference>
<proteinExistence type="predicted"/>
<dbReference type="InterPro" id="IPR000182">
    <property type="entry name" value="GNAT_dom"/>
</dbReference>
<dbReference type="CDD" id="cd04301">
    <property type="entry name" value="NAT_SF"/>
    <property type="match status" value="1"/>
</dbReference>
<comment type="caution">
    <text evidence="2">The sequence shown here is derived from an EMBL/GenBank/DDBJ whole genome shotgun (WGS) entry which is preliminary data.</text>
</comment>
<dbReference type="OrthoDB" id="9790652at2"/>
<feature type="domain" description="N-acetyltransferase" evidence="1">
    <location>
        <begin position="131"/>
        <end position="282"/>
    </location>
</feature>
<dbReference type="Pfam" id="PF00583">
    <property type="entry name" value="Acetyltransf_1"/>
    <property type="match status" value="1"/>
</dbReference>
<sequence length="283" mass="33272">MNFGYEAKTIKQPEFEAQLFFDYSNERLLVNDFSGNIDDLLRAINKYVEKYSFTKIIIKTRPQHWQELLSKGLELEAIFKSYFNGIDCYAMVFYKETKRRTSHYWVQENDILISILEKDRQSFLTTPPSTYHFRRATKEDVVQLSSLYDHIFKLYPTPMNQPEYIHYQMNSGNIFYLVEHNKQIVSAASADINKTFNHAELTDCATLPEHRKYGLMKKILSFLEADLKQQGITCVFSIARALSYGMNAALYQLGYEYGGRMINNCYIFDKMEDMNVWTKDLPV</sequence>
<evidence type="ECO:0000313" key="2">
    <source>
        <dbReference type="EMBL" id="TWI59058.1"/>
    </source>
</evidence>
<dbReference type="Proteomes" id="UP000315711">
    <property type="component" value="Unassembled WGS sequence"/>
</dbReference>
<dbReference type="InterPro" id="IPR016181">
    <property type="entry name" value="Acyl_CoA_acyltransferase"/>
</dbReference>